<accession>A0AAP0P3R5</accession>
<evidence type="ECO:0000313" key="2">
    <source>
        <dbReference type="Proteomes" id="UP001419268"/>
    </source>
</evidence>
<sequence>MIVSSIVTNDSKVIDGVSMVDFQASLDGKTIVVAHHKGKNMWIQIRFAFIPFVSIRNGRRVYIKASLLRTTRGFFVSDVDKWCSKYFKLYLRANKELMTQCKPKRKTIMHNSVSNGLICMCSSIMK</sequence>
<protein>
    <submittedName>
        <fullName evidence="1">Uncharacterized protein</fullName>
    </submittedName>
</protein>
<organism evidence="1 2">
    <name type="scientific">Stephania cephalantha</name>
    <dbReference type="NCBI Taxonomy" id="152367"/>
    <lineage>
        <taxon>Eukaryota</taxon>
        <taxon>Viridiplantae</taxon>
        <taxon>Streptophyta</taxon>
        <taxon>Embryophyta</taxon>
        <taxon>Tracheophyta</taxon>
        <taxon>Spermatophyta</taxon>
        <taxon>Magnoliopsida</taxon>
        <taxon>Ranunculales</taxon>
        <taxon>Menispermaceae</taxon>
        <taxon>Menispermoideae</taxon>
        <taxon>Cissampelideae</taxon>
        <taxon>Stephania</taxon>
    </lineage>
</organism>
<dbReference type="Gene3D" id="3.20.190.10">
    <property type="entry name" value="MutM-like, N-terminal"/>
    <property type="match status" value="1"/>
</dbReference>
<reference evidence="1 2" key="1">
    <citation type="submission" date="2024-01" db="EMBL/GenBank/DDBJ databases">
        <title>Genome assemblies of Stephania.</title>
        <authorList>
            <person name="Yang L."/>
        </authorList>
    </citation>
    <scope>NUCLEOTIDE SEQUENCE [LARGE SCALE GENOMIC DNA]</scope>
    <source>
        <strain evidence="1">JXDWG</strain>
        <tissue evidence="1">Leaf</tissue>
    </source>
</reference>
<dbReference type="AlphaFoldDB" id="A0AAP0P3R5"/>
<name>A0AAP0P3R5_9MAGN</name>
<evidence type="ECO:0000313" key="1">
    <source>
        <dbReference type="EMBL" id="KAK9126401.1"/>
    </source>
</evidence>
<keyword evidence="2" id="KW-1185">Reference proteome</keyword>
<dbReference type="EMBL" id="JBBNAG010000006">
    <property type="protein sequence ID" value="KAK9126401.1"/>
    <property type="molecule type" value="Genomic_DNA"/>
</dbReference>
<dbReference type="Proteomes" id="UP001419268">
    <property type="component" value="Unassembled WGS sequence"/>
</dbReference>
<proteinExistence type="predicted"/>
<dbReference type="InterPro" id="IPR035937">
    <property type="entry name" value="FPG_N"/>
</dbReference>
<comment type="caution">
    <text evidence="1">The sequence shown here is derived from an EMBL/GenBank/DDBJ whole genome shotgun (WGS) entry which is preliminary data.</text>
</comment>
<gene>
    <name evidence="1" type="ORF">Scep_015247</name>
</gene>